<gene>
    <name evidence="1" type="ORF">BV25DRAFT_1664495</name>
</gene>
<accession>A0ACB8SI21</accession>
<evidence type="ECO:0000313" key="2">
    <source>
        <dbReference type="Proteomes" id="UP000814140"/>
    </source>
</evidence>
<keyword evidence="2" id="KW-1185">Reference proteome</keyword>
<evidence type="ECO:0000313" key="1">
    <source>
        <dbReference type="EMBL" id="KAI0056024.1"/>
    </source>
</evidence>
<dbReference type="EMBL" id="MU277273">
    <property type="protein sequence ID" value="KAI0056024.1"/>
    <property type="molecule type" value="Genomic_DNA"/>
</dbReference>
<name>A0ACB8SI21_9AGAM</name>
<reference evidence="1" key="1">
    <citation type="submission" date="2021-03" db="EMBL/GenBank/DDBJ databases">
        <authorList>
            <consortium name="DOE Joint Genome Institute"/>
            <person name="Ahrendt S."/>
            <person name="Looney B.P."/>
            <person name="Miyauchi S."/>
            <person name="Morin E."/>
            <person name="Drula E."/>
            <person name="Courty P.E."/>
            <person name="Chicoki N."/>
            <person name="Fauchery L."/>
            <person name="Kohler A."/>
            <person name="Kuo A."/>
            <person name="Labutti K."/>
            <person name="Pangilinan J."/>
            <person name="Lipzen A."/>
            <person name="Riley R."/>
            <person name="Andreopoulos W."/>
            <person name="He G."/>
            <person name="Johnson J."/>
            <person name="Barry K.W."/>
            <person name="Grigoriev I.V."/>
            <person name="Nagy L."/>
            <person name="Hibbett D."/>
            <person name="Henrissat B."/>
            <person name="Matheny P.B."/>
            <person name="Labbe J."/>
            <person name="Martin F."/>
        </authorList>
    </citation>
    <scope>NUCLEOTIDE SEQUENCE</scope>
    <source>
        <strain evidence="1">HHB10654</strain>
    </source>
</reference>
<proteinExistence type="predicted"/>
<comment type="caution">
    <text evidence="1">The sequence shown here is derived from an EMBL/GenBank/DDBJ whole genome shotgun (WGS) entry which is preliminary data.</text>
</comment>
<protein>
    <submittedName>
        <fullName evidence="1">Cytochrome P450</fullName>
    </submittedName>
</protein>
<reference evidence="1" key="2">
    <citation type="journal article" date="2022" name="New Phytol.">
        <title>Evolutionary transition to the ectomycorrhizal habit in the genomes of a hyperdiverse lineage of mushroom-forming fungi.</title>
        <authorList>
            <person name="Looney B."/>
            <person name="Miyauchi S."/>
            <person name="Morin E."/>
            <person name="Drula E."/>
            <person name="Courty P.E."/>
            <person name="Kohler A."/>
            <person name="Kuo A."/>
            <person name="LaButti K."/>
            <person name="Pangilinan J."/>
            <person name="Lipzen A."/>
            <person name="Riley R."/>
            <person name="Andreopoulos W."/>
            <person name="He G."/>
            <person name="Johnson J."/>
            <person name="Nolan M."/>
            <person name="Tritt A."/>
            <person name="Barry K.W."/>
            <person name="Grigoriev I.V."/>
            <person name="Nagy L.G."/>
            <person name="Hibbett D."/>
            <person name="Henrissat B."/>
            <person name="Matheny P.B."/>
            <person name="Labbe J."/>
            <person name="Martin F.M."/>
        </authorList>
    </citation>
    <scope>NUCLEOTIDE SEQUENCE</scope>
    <source>
        <strain evidence="1">HHB10654</strain>
    </source>
</reference>
<dbReference type="Proteomes" id="UP000814140">
    <property type="component" value="Unassembled WGS sequence"/>
</dbReference>
<sequence>MTISTRVFLDSTLSFFVLAGLVIILVIRHIQSPYRKVPPGPRGLPILGNLRELTDTVWLASSSHKEEYGEIVYLQVPGQSVIVLNSQRVAADLLDRRTSIYSDRPPMIMASDIYAGGLELPLTRTGDLWRRMSRTAHEGLKSTDQLHLVKAKEAAICALDMLANCSEWDAHLTRFAESLMTSTLYGTAPLRAGPSADKERVKKIHDHATTLQVILMPGSDWLQVVPWMKHIPARFARWKRTGLQWFARESQLFESLMQTVRDDVSKGIDSPTVGAALIASQSRWGLSDLETDWVAGSLHIAGADTLHSSMVWWLLAMVAYPDVQRRAQAELDAVVGRNRLPAFSDLPNLPYICAMVKETLRWRPVPRLGVPHYSNADDWYNGMFIPKGTVCLVNMMQCNLDPAVYGEDAARFDPARHLDADGQIERGPPDTKDEGHITFGFGKRACIGRHVAKDATFIAMATMLWAMDISRGKDEHGQDLPLDLQGHAYNAAVQRPRPFICSVEPRFSEVEEILAELRDLRV</sequence>
<organism evidence="1 2">
    <name type="scientific">Artomyces pyxidatus</name>
    <dbReference type="NCBI Taxonomy" id="48021"/>
    <lineage>
        <taxon>Eukaryota</taxon>
        <taxon>Fungi</taxon>
        <taxon>Dikarya</taxon>
        <taxon>Basidiomycota</taxon>
        <taxon>Agaricomycotina</taxon>
        <taxon>Agaricomycetes</taxon>
        <taxon>Russulales</taxon>
        <taxon>Auriscalpiaceae</taxon>
        <taxon>Artomyces</taxon>
    </lineage>
</organism>